<sequence length="294" mass="30748">MSTTQRPSPAVVVAIDGTGRGTGALRYAIDEARARGTAVRMVHVLDDRGSAGHEIMEPAMSQACAAAPDLEFDWLFGRGPRADELIEAAAGADLLVLGRAARQSAEGPTVGSVTAEVAGRADAPVVVVPADWQARGHGRIVVGIKSAATAGELLAHAFSAASARHAVLRVVHACAAPEPADPVRVEAHPGDRRTSEGRMLEALVHDWSAVYPDVEVKTSFVHGWPARVLVDAAADADVLMTARHHRDLRHLVRLGPIPREVVGTSGAPVEVVPLTGEPATAPLVVERSGTILKN</sequence>
<dbReference type="SUPFAM" id="SSF52402">
    <property type="entry name" value="Adenine nucleotide alpha hydrolases-like"/>
    <property type="match status" value="2"/>
</dbReference>
<keyword evidence="4" id="KW-1185">Reference proteome</keyword>
<dbReference type="RefSeq" id="WP_229872618.1">
    <property type="nucleotide sequence ID" value="NZ_BNAS01000006.1"/>
</dbReference>
<evidence type="ECO:0000313" key="4">
    <source>
        <dbReference type="Proteomes" id="UP000627369"/>
    </source>
</evidence>
<feature type="domain" description="UspA" evidence="2">
    <location>
        <begin position="139"/>
        <end position="273"/>
    </location>
</feature>
<comment type="caution">
    <text evidence="3">The sequence shown here is derived from an EMBL/GenBank/DDBJ whole genome shotgun (WGS) entry which is preliminary data.</text>
</comment>
<dbReference type="CDD" id="cd00293">
    <property type="entry name" value="USP-like"/>
    <property type="match status" value="1"/>
</dbReference>
<evidence type="ECO:0000259" key="2">
    <source>
        <dbReference type="Pfam" id="PF00582"/>
    </source>
</evidence>
<reference evidence="3" key="1">
    <citation type="journal article" date="2014" name="Int. J. Syst. Evol. Microbiol.">
        <title>Complete genome sequence of Corynebacterium casei LMG S-19264T (=DSM 44701T), isolated from a smear-ripened cheese.</title>
        <authorList>
            <consortium name="US DOE Joint Genome Institute (JGI-PGF)"/>
            <person name="Walter F."/>
            <person name="Albersmeier A."/>
            <person name="Kalinowski J."/>
            <person name="Ruckert C."/>
        </authorList>
    </citation>
    <scope>NUCLEOTIDE SEQUENCE</scope>
    <source>
        <strain evidence="3">CGMCC 4.7398</strain>
    </source>
</reference>
<dbReference type="PANTHER" id="PTHR46268:SF6">
    <property type="entry name" value="UNIVERSAL STRESS PROTEIN UP12"/>
    <property type="match status" value="1"/>
</dbReference>
<dbReference type="EMBL" id="BNAS01000006">
    <property type="protein sequence ID" value="GHH78005.1"/>
    <property type="molecule type" value="Genomic_DNA"/>
</dbReference>
<gene>
    <name evidence="3" type="ORF">GCM10017772_40430</name>
</gene>
<evidence type="ECO:0000256" key="1">
    <source>
        <dbReference type="ARBA" id="ARBA00008791"/>
    </source>
</evidence>
<dbReference type="Proteomes" id="UP000627369">
    <property type="component" value="Unassembled WGS sequence"/>
</dbReference>
<dbReference type="Gene3D" id="3.40.50.620">
    <property type="entry name" value="HUPs"/>
    <property type="match status" value="2"/>
</dbReference>
<reference evidence="3" key="2">
    <citation type="submission" date="2020-09" db="EMBL/GenBank/DDBJ databases">
        <authorList>
            <person name="Sun Q."/>
            <person name="Zhou Y."/>
        </authorList>
    </citation>
    <scope>NUCLEOTIDE SEQUENCE</scope>
    <source>
        <strain evidence="3">CGMCC 4.7398</strain>
    </source>
</reference>
<proteinExistence type="inferred from homology"/>
<dbReference type="PRINTS" id="PR01438">
    <property type="entry name" value="UNVRSLSTRESS"/>
</dbReference>
<dbReference type="Pfam" id="PF00582">
    <property type="entry name" value="Usp"/>
    <property type="match status" value="2"/>
</dbReference>
<dbReference type="InterPro" id="IPR006015">
    <property type="entry name" value="Universal_stress_UspA"/>
</dbReference>
<protein>
    <submittedName>
        <fullName evidence="3">Universal stress protein</fullName>
    </submittedName>
</protein>
<dbReference type="InterPro" id="IPR006016">
    <property type="entry name" value="UspA"/>
</dbReference>
<organism evidence="3 4">
    <name type="scientific">Promicromonospora soli</name>
    <dbReference type="NCBI Taxonomy" id="2035533"/>
    <lineage>
        <taxon>Bacteria</taxon>
        <taxon>Bacillati</taxon>
        <taxon>Actinomycetota</taxon>
        <taxon>Actinomycetes</taxon>
        <taxon>Micrococcales</taxon>
        <taxon>Promicromonosporaceae</taxon>
        <taxon>Promicromonospora</taxon>
    </lineage>
</organism>
<accession>A0A919G4Q1</accession>
<evidence type="ECO:0000313" key="3">
    <source>
        <dbReference type="EMBL" id="GHH78005.1"/>
    </source>
</evidence>
<dbReference type="AlphaFoldDB" id="A0A919G4Q1"/>
<comment type="similarity">
    <text evidence="1">Belongs to the universal stress protein A family.</text>
</comment>
<name>A0A919G4Q1_9MICO</name>
<dbReference type="PANTHER" id="PTHR46268">
    <property type="entry name" value="STRESS RESPONSE PROTEIN NHAX"/>
    <property type="match status" value="1"/>
</dbReference>
<feature type="domain" description="UspA" evidence="2">
    <location>
        <begin position="11"/>
        <end position="129"/>
    </location>
</feature>
<dbReference type="InterPro" id="IPR014729">
    <property type="entry name" value="Rossmann-like_a/b/a_fold"/>
</dbReference>